<gene>
    <name evidence="4" type="ORF">M0812_15258</name>
</gene>
<dbReference type="InterPro" id="IPR002110">
    <property type="entry name" value="Ankyrin_rpt"/>
</dbReference>
<dbReference type="InterPro" id="IPR011333">
    <property type="entry name" value="SKP1/BTB/POZ_sf"/>
</dbReference>
<organism evidence="4 5">
    <name type="scientific">Anaeramoeba flamelloides</name>
    <dbReference type="NCBI Taxonomy" id="1746091"/>
    <lineage>
        <taxon>Eukaryota</taxon>
        <taxon>Metamonada</taxon>
        <taxon>Anaeramoebidae</taxon>
        <taxon>Anaeramoeba</taxon>
    </lineage>
</organism>
<reference evidence="4" key="1">
    <citation type="submission" date="2022-08" db="EMBL/GenBank/DDBJ databases">
        <title>Novel sulphate-reducing endosymbionts in the free-living metamonad Anaeramoeba.</title>
        <authorList>
            <person name="Jerlstrom-Hultqvist J."/>
            <person name="Cepicka I."/>
            <person name="Gallot-Lavallee L."/>
            <person name="Salas-Leiva D."/>
            <person name="Curtis B.A."/>
            <person name="Zahonova K."/>
            <person name="Pipaliya S."/>
            <person name="Dacks J."/>
            <person name="Roger A.J."/>
        </authorList>
    </citation>
    <scope>NUCLEOTIDE SEQUENCE</scope>
    <source>
        <strain evidence="4">Busselton2</strain>
    </source>
</reference>
<keyword evidence="1" id="KW-0677">Repeat</keyword>
<dbReference type="Pfam" id="PF00651">
    <property type="entry name" value="BTB"/>
    <property type="match status" value="1"/>
</dbReference>
<dbReference type="Pfam" id="PF12796">
    <property type="entry name" value="Ank_2"/>
    <property type="match status" value="1"/>
</dbReference>
<comment type="caution">
    <text evidence="4">The sequence shown here is derived from an EMBL/GenBank/DDBJ whole genome shotgun (WGS) entry which is preliminary data.</text>
</comment>
<dbReference type="SUPFAM" id="SSF48403">
    <property type="entry name" value="Ankyrin repeat"/>
    <property type="match status" value="1"/>
</dbReference>
<evidence type="ECO:0000313" key="4">
    <source>
        <dbReference type="EMBL" id="KAJ3439234.1"/>
    </source>
</evidence>
<dbReference type="SMART" id="SM00248">
    <property type="entry name" value="ANK"/>
    <property type="match status" value="4"/>
</dbReference>
<dbReference type="Gene3D" id="1.25.40.20">
    <property type="entry name" value="Ankyrin repeat-containing domain"/>
    <property type="match status" value="1"/>
</dbReference>
<dbReference type="EMBL" id="JANTQA010000032">
    <property type="protein sequence ID" value="KAJ3439234.1"/>
    <property type="molecule type" value="Genomic_DNA"/>
</dbReference>
<accession>A0AAV7ZDL8</accession>
<dbReference type="InterPro" id="IPR036770">
    <property type="entry name" value="Ankyrin_rpt-contain_sf"/>
</dbReference>
<dbReference type="Proteomes" id="UP001146793">
    <property type="component" value="Unassembled WGS sequence"/>
</dbReference>
<evidence type="ECO:0000256" key="1">
    <source>
        <dbReference type="ARBA" id="ARBA00022737"/>
    </source>
</evidence>
<proteinExistence type="predicted"/>
<feature type="domain" description="BTB" evidence="3">
    <location>
        <begin position="404"/>
        <end position="489"/>
    </location>
</feature>
<dbReference type="PROSITE" id="PS50097">
    <property type="entry name" value="BTB"/>
    <property type="match status" value="1"/>
</dbReference>
<evidence type="ECO:0000259" key="3">
    <source>
        <dbReference type="PROSITE" id="PS50097"/>
    </source>
</evidence>
<evidence type="ECO:0000256" key="2">
    <source>
        <dbReference type="ARBA" id="ARBA00023043"/>
    </source>
</evidence>
<sequence>MTTELRSNCELDKAIRSNDLETVKKLYPKDIKNIIIVDKPYEWAKNNFNVLQRACQLGNPSIEMMQYFLDEGLDVNNEECASALALLCVSGTAKLEAVKFLVENGANVKKQTLKFHTHAEGWYTRYGTETYQATPLQLLLYRQESKENLFEMCQFLIQSNCPIGPEASFREYVNRDTDDYNSDDLTTTNTLGMYCCNYYSKAVDPKVFKLLLVNKQDPNHIINEEKEYKDKTIHHCSCLQKLLKTHPKKVDLTKIVIDFMLNGADLKIKDEKEKIALDYLTTETVNSEVMQTLLKGDYSEILFEKEFQTLWQNKQCADFEIHGIKCHKQLIEVRTKQDPEEVKKTLEKEYSKIESENVLKWVYGEKYTDELFNLTVVNHLQIKDVLQNSMATSWNQAYLDESKKDFTLSVSWKYDPEEEEEQEEEAEIVEIKIHKTLLIARLGLFREMFTKLEKEEEIISQVTDHSGKRVDTMSIFVGFLYKNRIETSGDYELIPKVLKELVDLPHYFKMDKVTSKCLESAILF</sequence>
<protein>
    <submittedName>
        <fullName evidence="4">Phytochrome-interacting ankyrin-repeat protein 1-related</fullName>
    </submittedName>
</protein>
<name>A0AAV7ZDL8_9EUKA</name>
<dbReference type="Gene3D" id="3.30.710.10">
    <property type="entry name" value="Potassium Channel Kv1.1, Chain A"/>
    <property type="match status" value="1"/>
</dbReference>
<keyword evidence="2" id="KW-0040">ANK repeat</keyword>
<dbReference type="PANTHER" id="PTHR24126">
    <property type="entry name" value="ANKYRIN REPEAT, PH AND SEC7 DOMAIN CONTAINING PROTEIN SECG-RELATED"/>
    <property type="match status" value="1"/>
</dbReference>
<evidence type="ECO:0000313" key="5">
    <source>
        <dbReference type="Proteomes" id="UP001146793"/>
    </source>
</evidence>
<dbReference type="SUPFAM" id="SSF54695">
    <property type="entry name" value="POZ domain"/>
    <property type="match status" value="1"/>
</dbReference>
<dbReference type="AlphaFoldDB" id="A0AAV7ZDL8"/>
<dbReference type="InterPro" id="IPR000210">
    <property type="entry name" value="BTB/POZ_dom"/>
</dbReference>